<dbReference type="PANTHER" id="PTHR37422">
    <property type="entry name" value="TEICHURONIC ACID BIOSYNTHESIS PROTEIN TUAE"/>
    <property type="match status" value="1"/>
</dbReference>
<gene>
    <name evidence="7" type="ORF">MNO81_01470</name>
</gene>
<comment type="caution">
    <text evidence="7">The sequence shown here is derived from an EMBL/GenBank/DDBJ whole genome shotgun (WGS) entry which is preliminary data.</text>
</comment>
<feature type="transmembrane region" description="Helical" evidence="5">
    <location>
        <begin position="84"/>
        <end position="107"/>
    </location>
</feature>
<dbReference type="Proteomes" id="UP001154266">
    <property type="component" value="Unassembled WGS sequence"/>
</dbReference>
<dbReference type="InterPro" id="IPR007016">
    <property type="entry name" value="O-antigen_ligase-rel_domated"/>
</dbReference>
<feature type="transmembrane region" description="Helical" evidence="5">
    <location>
        <begin position="156"/>
        <end position="174"/>
    </location>
</feature>
<dbReference type="RefSeq" id="WP_278219514.1">
    <property type="nucleotide sequence ID" value="NZ_JAKZMO010000001.1"/>
</dbReference>
<evidence type="ECO:0000259" key="6">
    <source>
        <dbReference type="Pfam" id="PF04932"/>
    </source>
</evidence>
<evidence type="ECO:0000256" key="4">
    <source>
        <dbReference type="ARBA" id="ARBA00023136"/>
    </source>
</evidence>
<comment type="subcellular location">
    <subcellularLocation>
        <location evidence="1">Membrane</location>
        <topology evidence="1">Multi-pass membrane protein</topology>
    </subcellularLocation>
</comment>
<keyword evidence="2 5" id="KW-0812">Transmembrane</keyword>
<feature type="transmembrane region" description="Helical" evidence="5">
    <location>
        <begin position="213"/>
        <end position="233"/>
    </location>
</feature>
<dbReference type="InterPro" id="IPR051533">
    <property type="entry name" value="WaaL-like"/>
</dbReference>
<evidence type="ECO:0000256" key="3">
    <source>
        <dbReference type="ARBA" id="ARBA00022989"/>
    </source>
</evidence>
<dbReference type="GO" id="GO:0016874">
    <property type="term" value="F:ligase activity"/>
    <property type="evidence" value="ECO:0007669"/>
    <property type="project" value="UniProtKB-KW"/>
</dbReference>
<evidence type="ECO:0000313" key="8">
    <source>
        <dbReference type="Proteomes" id="UP001154266"/>
    </source>
</evidence>
<feature type="domain" description="O-antigen ligase-related" evidence="6">
    <location>
        <begin position="283"/>
        <end position="411"/>
    </location>
</feature>
<keyword evidence="3 5" id="KW-1133">Transmembrane helix</keyword>
<feature type="transmembrane region" description="Helical" evidence="5">
    <location>
        <begin position="283"/>
        <end position="309"/>
    </location>
</feature>
<dbReference type="PANTHER" id="PTHR37422:SF13">
    <property type="entry name" value="LIPOPOLYSACCHARIDE BIOSYNTHESIS PROTEIN PA4999-RELATED"/>
    <property type="match status" value="1"/>
</dbReference>
<keyword evidence="4 5" id="KW-0472">Membrane</keyword>
<dbReference type="Pfam" id="PF04932">
    <property type="entry name" value="Wzy_C"/>
    <property type="match status" value="1"/>
</dbReference>
<protein>
    <submittedName>
        <fullName evidence="7">O-antigen ligase family protein</fullName>
    </submittedName>
</protein>
<evidence type="ECO:0000256" key="1">
    <source>
        <dbReference type="ARBA" id="ARBA00004141"/>
    </source>
</evidence>
<evidence type="ECO:0000256" key="2">
    <source>
        <dbReference type="ARBA" id="ARBA00022692"/>
    </source>
</evidence>
<proteinExistence type="predicted"/>
<dbReference type="EMBL" id="JAKZMO010000001">
    <property type="protein sequence ID" value="MDG5481464.1"/>
    <property type="molecule type" value="Genomic_DNA"/>
</dbReference>
<feature type="transmembrane region" description="Helical" evidence="5">
    <location>
        <begin position="400"/>
        <end position="420"/>
    </location>
</feature>
<keyword evidence="8" id="KW-1185">Reference proteome</keyword>
<feature type="transmembrane region" description="Helical" evidence="5">
    <location>
        <begin position="127"/>
        <end position="149"/>
    </location>
</feature>
<feature type="transmembrane region" description="Helical" evidence="5">
    <location>
        <begin position="432"/>
        <end position="451"/>
    </location>
</feature>
<evidence type="ECO:0000256" key="5">
    <source>
        <dbReference type="SAM" id="Phobius"/>
    </source>
</evidence>
<reference evidence="7" key="1">
    <citation type="journal article" date="2023" name="Environ. Microbiol.">
        <title>The 2-methylpropene degradation pathway in Mycobacteriaceae family strains.</title>
        <authorList>
            <person name="Helbich S."/>
            <person name="Barrantes I."/>
            <person name="Dos Anjos Borges L.G."/>
            <person name="Pieper D.H."/>
            <person name="Vainshtein Y."/>
            <person name="Sohn K."/>
            <person name="Engesser K.H."/>
        </authorList>
    </citation>
    <scope>NUCLEOTIDE SEQUENCE</scope>
    <source>
        <strain evidence="7">IBE100</strain>
    </source>
</reference>
<name>A0ABT6GJD1_MYCGU</name>
<feature type="transmembrane region" description="Helical" evidence="5">
    <location>
        <begin position="253"/>
        <end position="271"/>
    </location>
</feature>
<organism evidence="7 8">
    <name type="scientific">Mycolicibacterium gadium</name>
    <name type="common">Mycobacterium gadium</name>
    <dbReference type="NCBI Taxonomy" id="1794"/>
    <lineage>
        <taxon>Bacteria</taxon>
        <taxon>Bacillati</taxon>
        <taxon>Actinomycetota</taxon>
        <taxon>Actinomycetes</taxon>
        <taxon>Mycobacteriales</taxon>
        <taxon>Mycobacteriaceae</taxon>
        <taxon>Mycolicibacterium</taxon>
    </lineage>
</organism>
<accession>A0ABT6GJD1</accession>
<sequence length="484" mass="51802">MTTTTALPTAARAGKSAAAPIRSEWASTIMDRTPRDGTPATFAAAVPRRASAATTPPERSFGTFVAALPRVFQTVTTDFRRHEYAFALLIVTAIGLVVVPDLITYLTVEHEPILPPGEATTSADLPIAQLASLGGSALLLALSSAVVFMRGYPNRDITGVVLLLLAVNLPYVVSPKLPPVVDFPKIILANVFMLALWKVGAPIAGLKWVPMTVAAIASYSLIGGLLIPGYAMYNIDSEKAIIPGWELAGPFGHANVLGMYCALALALTPLITDRRWRLLVGSILFVTIVASASRTALIATGLVVLWWLICWFKSFISIRLAGTVLVSVSATTMFVIPLMPWDPSAFTERAHVWAESLRVWQQSPAVGMGVNWFLDDAQAVGNIAKWAFVGTGHNMIVDTLVKSGLVGIAVLVPLILAALATTRALRVTSQQIACFGFLMAFFLAATTEAVWALLPNLQLFPISGLVFAVLIVTRRDHQVPDGPQ</sequence>
<evidence type="ECO:0000313" key="7">
    <source>
        <dbReference type="EMBL" id="MDG5481464.1"/>
    </source>
</evidence>
<keyword evidence="7" id="KW-0436">Ligase</keyword>